<dbReference type="InterPro" id="IPR010662">
    <property type="entry name" value="RBBP9/YdeN"/>
</dbReference>
<dbReference type="EMBL" id="BOVK01000089">
    <property type="protein sequence ID" value="GIQ71434.1"/>
    <property type="molecule type" value="Genomic_DNA"/>
</dbReference>
<dbReference type="RefSeq" id="WP_213414226.1">
    <property type="nucleotide sequence ID" value="NZ_BOVK01000089.1"/>
</dbReference>
<keyword evidence="2" id="KW-1185">Reference proteome</keyword>
<dbReference type="AlphaFoldDB" id="A0A8J4M416"/>
<dbReference type="Gene3D" id="3.40.50.1820">
    <property type="entry name" value="alpha/beta hydrolase"/>
    <property type="match status" value="1"/>
</dbReference>
<protein>
    <submittedName>
        <fullName evidence="1">Alpha/beta hydrolase</fullName>
    </submittedName>
</protein>
<gene>
    <name evidence="1" type="ORF">XYCOK13_42580</name>
</gene>
<keyword evidence="1" id="KW-0378">Hydrolase</keyword>
<dbReference type="PANTHER" id="PTHR15394:SF3">
    <property type="entry name" value="SERINE HYDROLASE RBBP9"/>
    <property type="match status" value="1"/>
</dbReference>
<dbReference type="Proteomes" id="UP000677918">
    <property type="component" value="Unassembled WGS sequence"/>
</dbReference>
<evidence type="ECO:0000313" key="2">
    <source>
        <dbReference type="Proteomes" id="UP000677918"/>
    </source>
</evidence>
<comment type="caution">
    <text evidence="1">The sequence shown here is derived from an EMBL/GenBank/DDBJ whole genome shotgun (WGS) entry which is preliminary data.</text>
</comment>
<organism evidence="1 2">
    <name type="scientific">Xylanibacillus composti</name>
    <dbReference type="NCBI Taxonomy" id="1572762"/>
    <lineage>
        <taxon>Bacteria</taxon>
        <taxon>Bacillati</taxon>
        <taxon>Bacillota</taxon>
        <taxon>Bacilli</taxon>
        <taxon>Bacillales</taxon>
        <taxon>Paenibacillaceae</taxon>
        <taxon>Xylanibacillus</taxon>
    </lineage>
</organism>
<proteinExistence type="predicted"/>
<evidence type="ECO:0000313" key="1">
    <source>
        <dbReference type="EMBL" id="GIQ71434.1"/>
    </source>
</evidence>
<dbReference type="SUPFAM" id="SSF53474">
    <property type="entry name" value="alpha/beta-Hydrolases"/>
    <property type="match status" value="1"/>
</dbReference>
<dbReference type="PANTHER" id="PTHR15394">
    <property type="entry name" value="SERINE HYDROLASE RBBP9"/>
    <property type="match status" value="1"/>
</dbReference>
<name>A0A8J4M416_9BACL</name>
<reference evidence="1" key="1">
    <citation type="submission" date="2021-04" db="EMBL/GenBank/DDBJ databases">
        <title>Draft genome sequence of Xylanibacillus composti strain K13.</title>
        <authorList>
            <person name="Uke A."/>
            <person name="Chhe C."/>
            <person name="Baramee S."/>
            <person name="Kosugi A."/>
        </authorList>
    </citation>
    <scope>NUCLEOTIDE SEQUENCE</scope>
    <source>
        <strain evidence="1">K13</strain>
    </source>
</reference>
<dbReference type="Pfam" id="PF06821">
    <property type="entry name" value="Ser_hydrolase"/>
    <property type="match status" value="1"/>
</dbReference>
<dbReference type="InterPro" id="IPR029058">
    <property type="entry name" value="AB_hydrolase_fold"/>
</dbReference>
<accession>A0A8J4M416</accession>
<dbReference type="GO" id="GO:0016787">
    <property type="term" value="F:hydrolase activity"/>
    <property type="evidence" value="ECO:0007669"/>
    <property type="project" value="UniProtKB-KW"/>
</dbReference>
<sequence>MMKTVVFVHSAGAQGTGEGSSGLMAHISRNLGADFQVRCPAMPDPTSPSCSAWQARLAQELERIGEGTEVLLVGHSLGGSVILKHIAEGECRSRIAGVFLIAAPYWGADEEWQSEDYQLAEDFTDCLPPIPHIYLYHSREDSIVSFAHMQAYHRKLPHAQLRPLPGEEHYFSSGLAQLVDDMKRMR</sequence>